<name>A0A6P3VRE5_CLUHA</name>
<dbReference type="AlphaFoldDB" id="A0A6P3VRE5"/>
<dbReference type="CTD" id="121053"/>
<dbReference type="GO" id="GO:0062064">
    <property type="term" value="F:box C/D methylation guide snoRNP complex binding"/>
    <property type="evidence" value="ECO:0007669"/>
    <property type="project" value="TreeGrafter"/>
</dbReference>
<dbReference type="OrthoDB" id="1112980at2759"/>
<sequence>MVPLLVHVTTGKMEETTKNKQTSCSQELLSCGNGGAIHEKLLLKSKVPSRSASLQTTRVPRSNVLDRLQSFLPQMAQANESLKQQMESVPAGHFDIENTDDAEKVIEMDVALVELSDSDSNAESSEDDSSEDCSDNDTEEEEEKLQLPGDCKRKKRANIEIVDKDGM</sequence>
<keyword evidence="2" id="KW-1185">Reference proteome</keyword>
<dbReference type="GeneID" id="105896722"/>
<dbReference type="Proteomes" id="UP000515152">
    <property type="component" value="Chromosome 16"/>
</dbReference>
<dbReference type="RefSeq" id="XP_012678974.1">
    <property type="nucleotide sequence ID" value="XM_012823520.3"/>
</dbReference>
<dbReference type="PANTHER" id="PTHR28674">
    <property type="entry name" value="SIMILAR TO DNA SEGMENT, CHR 10, WAYNE STATE UNIVERSITY 102,-EXPRESSED"/>
    <property type="match status" value="1"/>
</dbReference>
<dbReference type="InterPro" id="IPR027921">
    <property type="entry name" value="NOPCHAP1"/>
</dbReference>
<proteinExistence type="predicted"/>
<evidence type="ECO:0000256" key="1">
    <source>
        <dbReference type="SAM" id="MobiDB-lite"/>
    </source>
</evidence>
<feature type="compositionally biased region" description="Acidic residues" evidence="1">
    <location>
        <begin position="124"/>
        <end position="143"/>
    </location>
</feature>
<dbReference type="GO" id="GO:0000492">
    <property type="term" value="P:box C/D snoRNP assembly"/>
    <property type="evidence" value="ECO:0007669"/>
    <property type="project" value="InterPro"/>
</dbReference>
<feature type="compositionally biased region" description="Basic and acidic residues" evidence="1">
    <location>
        <begin position="157"/>
        <end position="167"/>
    </location>
</feature>
<evidence type="ECO:0000313" key="2">
    <source>
        <dbReference type="Proteomes" id="UP000515152"/>
    </source>
</evidence>
<organism evidence="2 3">
    <name type="scientific">Clupea harengus</name>
    <name type="common">Atlantic herring</name>
    <dbReference type="NCBI Taxonomy" id="7950"/>
    <lineage>
        <taxon>Eukaryota</taxon>
        <taxon>Metazoa</taxon>
        <taxon>Chordata</taxon>
        <taxon>Craniata</taxon>
        <taxon>Vertebrata</taxon>
        <taxon>Euteleostomi</taxon>
        <taxon>Actinopterygii</taxon>
        <taxon>Neopterygii</taxon>
        <taxon>Teleostei</taxon>
        <taxon>Clupei</taxon>
        <taxon>Clupeiformes</taxon>
        <taxon>Clupeoidei</taxon>
        <taxon>Clupeidae</taxon>
        <taxon>Clupea</taxon>
    </lineage>
</organism>
<feature type="region of interest" description="Disordered" evidence="1">
    <location>
        <begin position="114"/>
        <end position="167"/>
    </location>
</feature>
<dbReference type="PANTHER" id="PTHR28674:SF1">
    <property type="entry name" value="NOP PROTEIN CHAPERONE 1"/>
    <property type="match status" value="1"/>
</dbReference>
<evidence type="ECO:0000313" key="3">
    <source>
        <dbReference type="RefSeq" id="XP_012678974.1"/>
    </source>
</evidence>
<gene>
    <name evidence="3" type="primary">nopchap1</name>
</gene>
<dbReference type="KEGG" id="char:105896722"/>
<protein>
    <submittedName>
        <fullName evidence="3">Uncharacterized protein C12orf45 homolog isoform X1</fullName>
    </submittedName>
</protein>
<dbReference type="Pfam" id="PF15370">
    <property type="entry name" value="NOPCHAP1"/>
    <property type="match status" value="1"/>
</dbReference>
<reference evidence="3" key="1">
    <citation type="submission" date="2025-08" db="UniProtKB">
        <authorList>
            <consortium name="RefSeq"/>
        </authorList>
    </citation>
    <scope>IDENTIFICATION</scope>
</reference>
<accession>A0A6P3VRE5</accession>